<feature type="domain" description="PAC" evidence="4">
    <location>
        <begin position="189"/>
        <end position="241"/>
    </location>
</feature>
<feature type="domain" description="PAS" evidence="3">
    <location>
        <begin position="423"/>
        <end position="465"/>
    </location>
</feature>
<dbReference type="InterPro" id="IPR011495">
    <property type="entry name" value="Sig_transdc_His_kin_sub2_dim/P"/>
</dbReference>
<dbReference type="SUPFAM" id="SSF55781">
    <property type="entry name" value="GAF domain-like"/>
    <property type="match status" value="1"/>
</dbReference>
<dbReference type="PATRIC" id="fig|1434120.4.peg.1613"/>
<feature type="coiled-coil region" evidence="1">
    <location>
        <begin position="817"/>
        <end position="844"/>
    </location>
</feature>
<dbReference type="InterPro" id="IPR000014">
    <property type="entry name" value="PAS"/>
</dbReference>
<dbReference type="EMBL" id="CP009506">
    <property type="protein sequence ID" value="AKB27981.1"/>
    <property type="molecule type" value="Genomic_DNA"/>
</dbReference>
<feature type="domain" description="PAC" evidence="4">
    <location>
        <begin position="503"/>
        <end position="559"/>
    </location>
</feature>
<dbReference type="Pfam" id="PF13426">
    <property type="entry name" value="PAS_9"/>
    <property type="match status" value="2"/>
</dbReference>
<feature type="domain" description="Histidine kinase" evidence="2">
    <location>
        <begin position="966"/>
        <end position="1167"/>
    </location>
</feature>
<feature type="coiled-coil region" evidence="1">
    <location>
        <begin position="401"/>
        <end position="433"/>
    </location>
</feature>
<evidence type="ECO:0000259" key="3">
    <source>
        <dbReference type="PROSITE" id="PS50112"/>
    </source>
</evidence>
<dbReference type="SMART" id="SM00091">
    <property type="entry name" value="PAS"/>
    <property type="match status" value="6"/>
</dbReference>
<dbReference type="SMART" id="SM00387">
    <property type="entry name" value="HATPase_c"/>
    <property type="match status" value="1"/>
</dbReference>
<feature type="domain" description="PAS" evidence="3">
    <location>
        <begin position="610"/>
        <end position="657"/>
    </location>
</feature>
<dbReference type="InterPro" id="IPR003018">
    <property type="entry name" value="GAF"/>
</dbReference>
<dbReference type="InterPro" id="IPR035965">
    <property type="entry name" value="PAS-like_dom_sf"/>
</dbReference>
<sequence>MEPYGKMKARMEHFPAKNPNPVLSVEKDGTVLYSNEAAKPLLIEWGVETGEKLPSHIGDIVEGVLCRNRPEKMEIKAGKKVYLVTFQSLLEEECVNIYGFDISDQKVLEEKLRESEEKYRIVADNTFDWEFWEGPDGRFLYISPFCEPATGYAVREFMDNPDLLREIIHSDDRQAFLQYKHDASPGHHSDIEFRIITKDGEIRWFHHLCHPIYDGKGCYAGSRGSNRDITERKQEEQRVRRYNRILEGINWIFSNVVQAKTEEELGEACLSIALEVTGSEFGFIIEMGADGLLHDVAKSELAWERCRMYDGTGHLYLPRDYPVHGLYGSVIINGKSFFTNDPQSHPDSRGLPEGHPLLRSFLGVPLVQDGKTIGSIAVANREGGYNHEQQEDLEAIAPAVAQVLQRRKVEQERKLAEKELKASELRFKALVQDLESGVVLIDAEGKFAIYNPALLQIFDISEQELEHMKIQDLNWDMWDVVDKDGNALRFESHPIQYARISRKPLKNQVIGVRRYSHEDWVWTLVSSEPLLNPDGSINIIICTFTDITQLKNTEDALKIANETLEEKVKERTAELEKAYISLKESEKGLAEAQRMAHIGNWDWDFVTGEVYWSDEMFHIFGLAPQKFGLPYNDVLNYIHPDDRDYVDNAVKEAFKGKPYNVDYRIVLADGAERIVHTHGEFFFNEENTPVKIKGIVQDITERKKSEKEIRNLANIVESSNDAIGTVSLNGIITSWNKGAEQVYGYSAEEILGKTTSVLAPPHLSEETKKLTEKVMKGERIHIYETSRLRKDGTIINVSVTFSPVFDASGKLTAVSVIARDITERKRVEEKLRESEEKYRNIVETANEGILIIDDEYIITYVNKKMADMLGYTLEEGIGRSVWDFVDEESKIIIKKNIDKKLQGTNESYELRLICKDGSPLWSLINAKSLFDNDGKFMGTVSMITDITKRKKAEEALKRMDKVRIKEIHHRIKNNLQIISSLLDLQAEKFEDENVIEAFREGQNRVISMSLIHEELYKGEGTDTLDFSAYLKKLAENLFQTYNLSSKNINLSMDLEKDTFLDMDTAVPLGIIVNELVSNSLKHAFTEIQDGEIRIQLFRERENREMHMSLFSLIIYDNGKGLPEDLDLESAGSLGLQLVGILVDQLDGELELKRTQGTEFTIKFKVEKDNLAQVGLKLQENG</sequence>
<dbReference type="FunFam" id="3.30.450.20:FF:000088">
    <property type="entry name" value="Sensory transduction histidine kinase"/>
    <property type="match status" value="1"/>
</dbReference>
<dbReference type="PROSITE" id="PS50109">
    <property type="entry name" value="HIS_KIN"/>
    <property type="match status" value="1"/>
</dbReference>
<dbReference type="InterPro" id="IPR013655">
    <property type="entry name" value="PAS_fold_3"/>
</dbReference>
<reference evidence="5 6" key="1">
    <citation type="submission" date="2014-07" db="EMBL/GenBank/DDBJ databases">
        <title>Methanogenic archaea and the global carbon cycle.</title>
        <authorList>
            <person name="Henriksen J.R."/>
            <person name="Luke J."/>
            <person name="Reinhart S."/>
            <person name="Benedict M.N."/>
            <person name="Youngblut N.D."/>
            <person name="Metcalf M.E."/>
            <person name="Whitaker R.J."/>
            <person name="Metcalf W.W."/>
        </authorList>
    </citation>
    <scope>NUCLEOTIDE SEQUENCE [LARGE SCALE GENOMIC DNA]</scope>
    <source>
        <strain evidence="5 6">T4/M</strain>
    </source>
</reference>
<dbReference type="PANTHER" id="PTHR43065:SF23">
    <property type="entry name" value="SENSOR HISTIDINE KINASE PDTAS"/>
    <property type="match status" value="1"/>
</dbReference>
<dbReference type="Pfam" id="PF07568">
    <property type="entry name" value="HisKA_2"/>
    <property type="match status" value="1"/>
</dbReference>
<feature type="domain" description="PAC" evidence="4">
    <location>
        <begin position="906"/>
        <end position="958"/>
    </location>
</feature>
<gene>
    <name evidence="5" type="ORF">MSSIT_1262</name>
</gene>
<dbReference type="Pfam" id="PF13185">
    <property type="entry name" value="GAF_2"/>
    <property type="match status" value="1"/>
</dbReference>
<dbReference type="Gene3D" id="3.30.450.20">
    <property type="entry name" value="PAS domain"/>
    <property type="match status" value="5"/>
</dbReference>
<dbReference type="Gene3D" id="3.30.565.10">
    <property type="entry name" value="Histidine kinase-like ATPase, C-terminal domain"/>
    <property type="match status" value="1"/>
</dbReference>
<protein>
    <submittedName>
        <fullName evidence="5">Sensory transduction histidine kinase</fullName>
    </submittedName>
</protein>
<dbReference type="SMART" id="SM00065">
    <property type="entry name" value="GAF"/>
    <property type="match status" value="1"/>
</dbReference>
<keyword evidence="1" id="KW-0175">Coiled coil</keyword>
<dbReference type="InterPro" id="IPR013656">
    <property type="entry name" value="PAS_4"/>
</dbReference>
<dbReference type="Proteomes" id="UP000033111">
    <property type="component" value="Chromosome"/>
</dbReference>
<dbReference type="NCBIfam" id="TIGR00229">
    <property type="entry name" value="sensory_box"/>
    <property type="match status" value="5"/>
</dbReference>
<dbReference type="SUPFAM" id="SSF55874">
    <property type="entry name" value="ATPase domain of HSP90 chaperone/DNA topoisomerase II/histidine kinase"/>
    <property type="match status" value="1"/>
</dbReference>
<dbReference type="InterPro" id="IPR005467">
    <property type="entry name" value="His_kinase_dom"/>
</dbReference>
<feature type="domain" description="PAS" evidence="3">
    <location>
        <begin position="834"/>
        <end position="904"/>
    </location>
</feature>
<evidence type="ECO:0000313" key="6">
    <source>
        <dbReference type="Proteomes" id="UP000033111"/>
    </source>
</evidence>
<dbReference type="AlphaFoldDB" id="A0A0E3L865"/>
<dbReference type="Gene3D" id="3.30.450.40">
    <property type="match status" value="1"/>
</dbReference>
<dbReference type="PANTHER" id="PTHR43065">
    <property type="entry name" value="SENSOR HISTIDINE KINASE"/>
    <property type="match status" value="1"/>
</dbReference>
<feature type="domain" description="PAC" evidence="4">
    <location>
        <begin position="659"/>
        <end position="711"/>
    </location>
</feature>
<keyword evidence="5" id="KW-0418">Kinase</keyword>
<keyword evidence="6" id="KW-1185">Reference proteome</keyword>
<feature type="domain" description="PAS" evidence="3">
    <location>
        <begin position="708"/>
        <end position="778"/>
    </location>
</feature>
<keyword evidence="5" id="KW-0808">Transferase</keyword>
<evidence type="ECO:0000313" key="5">
    <source>
        <dbReference type="EMBL" id="AKB27981.1"/>
    </source>
</evidence>
<feature type="domain" description="PAS" evidence="3">
    <location>
        <begin position="115"/>
        <end position="187"/>
    </location>
</feature>
<proteinExistence type="predicted"/>
<dbReference type="PROSITE" id="PS50112">
    <property type="entry name" value="PAS"/>
    <property type="match status" value="5"/>
</dbReference>
<dbReference type="Pfam" id="PF08447">
    <property type="entry name" value="PAS_3"/>
    <property type="match status" value="2"/>
</dbReference>
<dbReference type="SMART" id="SM00086">
    <property type="entry name" value="PAC"/>
    <property type="match status" value="5"/>
</dbReference>
<feature type="domain" description="PAC" evidence="4">
    <location>
        <begin position="781"/>
        <end position="833"/>
    </location>
</feature>
<dbReference type="InterPro" id="IPR000700">
    <property type="entry name" value="PAS-assoc_C"/>
</dbReference>
<name>A0A0E3L865_9EURY</name>
<dbReference type="Pfam" id="PF02518">
    <property type="entry name" value="HATPase_c"/>
    <property type="match status" value="1"/>
</dbReference>
<dbReference type="Gene3D" id="2.10.70.100">
    <property type="match status" value="1"/>
</dbReference>
<dbReference type="PROSITE" id="PS50113">
    <property type="entry name" value="PAC"/>
    <property type="match status" value="5"/>
</dbReference>
<dbReference type="InterPro" id="IPR003594">
    <property type="entry name" value="HATPase_dom"/>
</dbReference>
<accession>A0A0E3L865</accession>
<evidence type="ECO:0000259" key="4">
    <source>
        <dbReference type="PROSITE" id="PS50113"/>
    </source>
</evidence>
<organism evidence="5 6">
    <name type="scientific">Methanosarcina siciliae T4/M</name>
    <dbReference type="NCBI Taxonomy" id="1434120"/>
    <lineage>
        <taxon>Archaea</taxon>
        <taxon>Methanobacteriati</taxon>
        <taxon>Methanobacteriota</taxon>
        <taxon>Stenosarchaea group</taxon>
        <taxon>Methanomicrobia</taxon>
        <taxon>Methanosarcinales</taxon>
        <taxon>Methanosarcinaceae</taxon>
        <taxon>Methanosarcina</taxon>
    </lineage>
</organism>
<dbReference type="InterPro" id="IPR001610">
    <property type="entry name" value="PAC"/>
</dbReference>
<dbReference type="SUPFAM" id="SSF55785">
    <property type="entry name" value="PYP-like sensor domain (PAS domain)"/>
    <property type="match status" value="5"/>
</dbReference>
<evidence type="ECO:0000256" key="1">
    <source>
        <dbReference type="SAM" id="Coils"/>
    </source>
</evidence>
<dbReference type="Pfam" id="PF08448">
    <property type="entry name" value="PAS_4"/>
    <property type="match status" value="1"/>
</dbReference>
<dbReference type="CDD" id="cd00130">
    <property type="entry name" value="PAS"/>
    <property type="match status" value="5"/>
</dbReference>
<dbReference type="HOGENOM" id="CLU_000445_114_57_2"/>
<dbReference type="KEGG" id="msw:MSSIT_1262"/>
<dbReference type="GO" id="GO:0016301">
    <property type="term" value="F:kinase activity"/>
    <property type="evidence" value="ECO:0007669"/>
    <property type="project" value="UniProtKB-KW"/>
</dbReference>
<dbReference type="InterPro" id="IPR036890">
    <property type="entry name" value="HATPase_C_sf"/>
</dbReference>
<dbReference type="InterPro" id="IPR029016">
    <property type="entry name" value="GAF-like_dom_sf"/>
</dbReference>
<feature type="coiled-coil region" evidence="1">
    <location>
        <begin position="547"/>
        <end position="574"/>
    </location>
</feature>
<evidence type="ECO:0000259" key="2">
    <source>
        <dbReference type="PROSITE" id="PS50109"/>
    </source>
</evidence>